<sequence length="197" mass="21313">MAPIAEMLRRQVNVGLGTDNNNGNDLNSMFDAMRLAALSNALLDQDAVCPVDALQAFNMATLGGANAIGRGTQTGSIEVGKQADFCLLDLKTSAFTPLNDALTQLVFCEQGNAVRDVYVGGRKLVDHGRITRIDEEALMLELMDCMPTLQGRIQGGQSASETLRPYLEGAYNDCLTDPQMAGMRHSINQFDRSRRGA</sequence>
<organism evidence="4 5">
    <name type="scientific">Pseudomonas allii</name>
    <dbReference type="NCBI Taxonomy" id="2740531"/>
    <lineage>
        <taxon>Bacteria</taxon>
        <taxon>Pseudomonadati</taxon>
        <taxon>Pseudomonadota</taxon>
        <taxon>Gammaproteobacteria</taxon>
        <taxon>Pseudomonadales</taxon>
        <taxon>Pseudomonadaceae</taxon>
        <taxon>Pseudomonas</taxon>
    </lineage>
</organism>
<dbReference type="SUPFAM" id="SSF51338">
    <property type="entry name" value="Composite domain of metallo-dependent hydrolases"/>
    <property type="match status" value="1"/>
</dbReference>
<accession>A0A7Y8RK17</accession>
<proteinExistence type="inferred from homology"/>
<evidence type="ECO:0000256" key="2">
    <source>
        <dbReference type="ARBA" id="ARBA00022801"/>
    </source>
</evidence>
<dbReference type="SUPFAM" id="SSF51556">
    <property type="entry name" value="Metallo-dependent hydrolases"/>
    <property type="match status" value="1"/>
</dbReference>
<protein>
    <submittedName>
        <fullName evidence="4">Amidohydrolase family protein</fullName>
    </submittedName>
</protein>
<comment type="caution">
    <text evidence="4">The sequence shown here is derived from an EMBL/GenBank/DDBJ whole genome shotgun (WGS) entry which is preliminary data.</text>
</comment>
<name>A0A7Y8RK17_9PSED</name>
<evidence type="ECO:0000256" key="1">
    <source>
        <dbReference type="ARBA" id="ARBA00006745"/>
    </source>
</evidence>
<dbReference type="PANTHER" id="PTHR43794:SF11">
    <property type="entry name" value="AMIDOHYDROLASE-RELATED DOMAIN-CONTAINING PROTEIN"/>
    <property type="match status" value="1"/>
</dbReference>
<dbReference type="PANTHER" id="PTHR43794">
    <property type="entry name" value="AMINOHYDROLASE SSNA-RELATED"/>
    <property type="match status" value="1"/>
</dbReference>
<reference evidence="4 5" key="1">
    <citation type="submission" date="2020-05" db="EMBL/GenBank/DDBJ databases">
        <title>Onion-isolated Pseudomonas sp.</title>
        <authorList>
            <person name="Fujikawa T."/>
            <person name="Sawada H."/>
        </authorList>
    </citation>
    <scope>NUCLEOTIDE SEQUENCE [LARGE SCALE GENOMIC DNA]</scope>
    <source>
        <strain evidence="4 5">MAFF 301512</strain>
    </source>
</reference>
<dbReference type="Pfam" id="PF01979">
    <property type="entry name" value="Amidohydro_1"/>
    <property type="match status" value="1"/>
</dbReference>
<feature type="domain" description="Amidohydrolase-related" evidence="3">
    <location>
        <begin position="2"/>
        <end position="122"/>
    </location>
</feature>
<evidence type="ECO:0000313" key="4">
    <source>
        <dbReference type="EMBL" id="NWN59955.1"/>
    </source>
</evidence>
<comment type="similarity">
    <text evidence="1">Belongs to the metallo-dependent hydrolases superfamily. ATZ/TRZ family.</text>
</comment>
<dbReference type="InterPro" id="IPR006680">
    <property type="entry name" value="Amidohydro-rel"/>
</dbReference>
<gene>
    <name evidence="4" type="ORF">HT123_01585</name>
</gene>
<keyword evidence="2 4" id="KW-0378">Hydrolase</keyword>
<evidence type="ECO:0000259" key="3">
    <source>
        <dbReference type="Pfam" id="PF01979"/>
    </source>
</evidence>
<dbReference type="InterPro" id="IPR050287">
    <property type="entry name" value="MTA/SAH_deaminase"/>
</dbReference>
<dbReference type="InterPro" id="IPR032466">
    <property type="entry name" value="Metal_Hydrolase"/>
</dbReference>
<dbReference type="GO" id="GO:0016810">
    <property type="term" value="F:hydrolase activity, acting on carbon-nitrogen (but not peptide) bonds"/>
    <property type="evidence" value="ECO:0007669"/>
    <property type="project" value="InterPro"/>
</dbReference>
<dbReference type="Gene3D" id="2.30.40.10">
    <property type="entry name" value="Urease, subunit C, domain 1"/>
    <property type="match status" value="1"/>
</dbReference>
<dbReference type="AlphaFoldDB" id="A0A7Y8RK17"/>
<dbReference type="Proteomes" id="UP000543908">
    <property type="component" value="Unassembled WGS sequence"/>
</dbReference>
<evidence type="ECO:0000313" key="5">
    <source>
        <dbReference type="Proteomes" id="UP000543908"/>
    </source>
</evidence>
<dbReference type="EMBL" id="JABUHS010000003">
    <property type="protein sequence ID" value="NWN59955.1"/>
    <property type="molecule type" value="Genomic_DNA"/>
</dbReference>
<dbReference type="Gene3D" id="3.20.20.140">
    <property type="entry name" value="Metal-dependent hydrolases"/>
    <property type="match status" value="1"/>
</dbReference>
<dbReference type="InterPro" id="IPR011059">
    <property type="entry name" value="Metal-dep_hydrolase_composite"/>
</dbReference>